<protein>
    <submittedName>
        <fullName evidence="4">MetQ/NlpA family ABC transporter substrate-binding protein</fullName>
    </submittedName>
</protein>
<comment type="similarity">
    <text evidence="1">Belongs to the bacterial solute-binding protein SsuA/TauA family.</text>
</comment>
<comment type="caution">
    <text evidence="4">The sequence shown here is derived from an EMBL/GenBank/DDBJ whole genome shotgun (WGS) entry which is preliminary data.</text>
</comment>
<reference evidence="5" key="1">
    <citation type="journal article" date="2019" name="Int. J. Syst. Evol. Microbiol.">
        <title>The Global Catalogue of Microorganisms (GCM) 10K type strain sequencing project: providing services to taxonomists for standard genome sequencing and annotation.</title>
        <authorList>
            <consortium name="The Broad Institute Genomics Platform"/>
            <consortium name="The Broad Institute Genome Sequencing Center for Infectious Disease"/>
            <person name="Wu L."/>
            <person name="Ma J."/>
        </authorList>
    </citation>
    <scope>NUCLEOTIDE SEQUENCE [LARGE SCALE GENOMIC DNA]</scope>
    <source>
        <strain evidence="5">JCM 1407</strain>
    </source>
</reference>
<feature type="chain" id="PRO_5045947841" evidence="2">
    <location>
        <begin position="21"/>
        <end position="315"/>
    </location>
</feature>
<sequence length="315" mass="35373">MKKKFFLPLLILLFSISLIGCTTSKKESASKESKELTIGLLPALNAIPFVIANNNGYFDEEGIKVNLKHFKSAVDRNSALQTNNLDGAISDMLSVPLLNNKKLNVKMTSKTDGSFKLISSKKSNIENINQIKNKSIGISKNTIIEYSTDKMIESPNVSSNDVKKIEISKIPTRLEMLKNNKLDMATLPEPLASVAVLDGGKILKDSNKENINAGVLIFTQKSIDSKENEIRKFYKAYNKAVDYINTEKKEKYIDLVIKECGFPPRIKDSLVLPKYTKATLPSKSEFKEVLKWLKSKDLIKKDFKFNDVTNSNLIK</sequence>
<proteinExistence type="inferred from homology"/>
<dbReference type="Gene3D" id="3.40.190.10">
    <property type="entry name" value="Periplasmic binding protein-like II"/>
    <property type="match status" value="2"/>
</dbReference>
<gene>
    <name evidence="4" type="ORF">GCM10008906_10870</name>
</gene>
<organism evidence="4 5">
    <name type="scientific">Clostridium oceanicum</name>
    <dbReference type="NCBI Taxonomy" id="1543"/>
    <lineage>
        <taxon>Bacteria</taxon>
        <taxon>Bacillati</taxon>
        <taxon>Bacillota</taxon>
        <taxon>Clostridia</taxon>
        <taxon>Eubacteriales</taxon>
        <taxon>Clostridiaceae</taxon>
        <taxon>Clostridium</taxon>
    </lineage>
</organism>
<accession>A0ABP3UJC8</accession>
<dbReference type="PROSITE" id="PS51257">
    <property type="entry name" value="PROKAR_LIPOPROTEIN"/>
    <property type="match status" value="1"/>
</dbReference>
<evidence type="ECO:0000313" key="4">
    <source>
        <dbReference type="EMBL" id="GAA0736179.1"/>
    </source>
</evidence>
<evidence type="ECO:0000256" key="2">
    <source>
        <dbReference type="SAM" id="SignalP"/>
    </source>
</evidence>
<name>A0ABP3UJC8_9CLOT</name>
<feature type="domain" description="Solute-binding protein family 3/N-terminal" evidence="3">
    <location>
        <begin position="35"/>
        <end position="256"/>
    </location>
</feature>
<dbReference type="Proteomes" id="UP001501510">
    <property type="component" value="Unassembled WGS sequence"/>
</dbReference>
<dbReference type="RefSeq" id="WP_343759618.1">
    <property type="nucleotide sequence ID" value="NZ_BAAACG010000006.1"/>
</dbReference>
<dbReference type="InterPro" id="IPR015168">
    <property type="entry name" value="SsuA/THI5"/>
</dbReference>
<evidence type="ECO:0000313" key="5">
    <source>
        <dbReference type="Proteomes" id="UP001501510"/>
    </source>
</evidence>
<evidence type="ECO:0000256" key="1">
    <source>
        <dbReference type="ARBA" id="ARBA00010742"/>
    </source>
</evidence>
<keyword evidence="2" id="KW-0732">Signal</keyword>
<dbReference type="InterPro" id="IPR001638">
    <property type="entry name" value="Solute-binding_3/MltF_N"/>
</dbReference>
<dbReference type="SMART" id="SM00062">
    <property type="entry name" value="PBPb"/>
    <property type="match status" value="1"/>
</dbReference>
<keyword evidence="5" id="KW-1185">Reference proteome</keyword>
<feature type="signal peptide" evidence="2">
    <location>
        <begin position="1"/>
        <end position="20"/>
    </location>
</feature>
<evidence type="ECO:0000259" key="3">
    <source>
        <dbReference type="SMART" id="SM00062"/>
    </source>
</evidence>
<dbReference type="Pfam" id="PF09084">
    <property type="entry name" value="NMT1"/>
    <property type="match status" value="1"/>
</dbReference>
<dbReference type="EMBL" id="BAAACG010000006">
    <property type="protein sequence ID" value="GAA0736179.1"/>
    <property type="molecule type" value="Genomic_DNA"/>
</dbReference>
<dbReference type="SUPFAM" id="SSF53850">
    <property type="entry name" value="Periplasmic binding protein-like II"/>
    <property type="match status" value="1"/>
</dbReference>
<dbReference type="PANTHER" id="PTHR30024">
    <property type="entry name" value="ALIPHATIC SULFONATES-BINDING PROTEIN-RELATED"/>
    <property type="match status" value="1"/>
</dbReference>